<gene>
    <name evidence="1" type="ORF">B296_00033472</name>
</gene>
<comment type="caution">
    <text evidence="1">The sequence shown here is derived from an EMBL/GenBank/DDBJ whole genome shotgun (WGS) entry which is preliminary data.</text>
</comment>
<organism evidence="1 2">
    <name type="scientific">Ensete ventricosum</name>
    <name type="common">Abyssinian banana</name>
    <name type="synonym">Musa ensete</name>
    <dbReference type="NCBI Taxonomy" id="4639"/>
    <lineage>
        <taxon>Eukaryota</taxon>
        <taxon>Viridiplantae</taxon>
        <taxon>Streptophyta</taxon>
        <taxon>Embryophyta</taxon>
        <taxon>Tracheophyta</taxon>
        <taxon>Spermatophyta</taxon>
        <taxon>Magnoliopsida</taxon>
        <taxon>Liliopsida</taxon>
        <taxon>Zingiberales</taxon>
        <taxon>Musaceae</taxon>
        <taxon>Ensete</taxon>
    </lineage>
</organism>
<name>A0A426ZY80_ENSVE</name>
<dbReference type="AlphaFoldDB" id="A0A426ZY80"/>
<dbReference type="EMBL" id="AMZH03004535">
    <property type="protein sequence ID" value="RRT68910.1"/>
    <property type="molecule type" value="Genomic_DNA"/>
</dbReference>
<sequence>MKQYDLALAFAIVHIIDLCLRKALYLHSMFHLLYRLSSCGLDTSPSSIQVALPLDLP</sequence>
<dbReference type="Proteomes" id="UP000287651">
    <property type="component" value="Unassembled WGS sequence"/>
</dbReference>
<evidence type="ECO:0000313" key="1">
    <source>
        <dbReference type="EMBL" id="RRT68910.1"/>
    </source>
</evidence>
<protein>
    <submittedName>
        <fullName evidence="1">Uncharacterized protein</fullName>
    </submittedName>
</protein>
<proteinExistence type="predicted"/>
<evidence type="ECO:0000313" key="2">
    <source>
        <dbReference type="Proteomes" id="UP000287651"/>
    </source>
</evidence>
<reference evidence="1 2" key="1">
    <citation type="journal article" date="2014" name="Agronomy (Basel)">
        <title>A Draft Genome Sequence for Ensete ventricosum, the Drought-Tolerant Tree Against Hunger.</title>
        <authorList>
            <person name="Harrison J."/>
            <person name="Moore K.A."/>
            <person name="Paszkiewicz K."/>
            <person name="Jones T."/>
            <person name="Grant M."/>
            <person name="Ambacheew D."/>
            <person name="Muzemil S."/>
            <person name="Studholme D.J."/>
        </authorList>
    </citation>
    <scope>NUCLEOTIDE SEQUENCE [LARGE SCALE GENOMIC DNA]</scope>
</reference>
<accession>A0A426ZY80</accession>